<protein>
    <submittedName>
        <fullName evidence="2">Uncharacterized protein</fullName>
    </submittedName>
</protein>
<name>A0A089MGV3_PAEBO</name>
<dbReference type="AlphaFoldDB" id="A0A089MGV3"/>
<dbReference type="EMBL" id="CP009285">
    <property type="protein sequence ID" value="AIQ55809.1"/>
    <property type="molecule type" value="Genomic_DNA"/>
</dbReference>
<evidence type="ECO:0000256" key="1">
    <source>
        <dbReference type="SAM" id="Phobius"/>
    </source>
</evidence>
<keyword evidence="3" id="KW-1185">Reference proteome</keyword>
<dbReference type="HOGENOM" id="CLU_1364575_0_0_9"/>
<dbReference type="Proteomes" id="UP000029518">
    <property type="component" value="Chromosome"/>
</dbReference>
<organism evidence="2 3">
    <name type="scientific">Paenibacillus borealis</name>
    <dbReference type="NCBI Taxonomy" id="160799"/>
    <lineage>
        <taxon>Bacteria</taxon>
        <taxon>Bacillati</taxon>
        <taxon>Bacillota</taxon>
        <taxon>Bacilli</taxon>
        <taxon>Bacillales</taxon>
        <taxon>Paenibacillaceae</taxon>
        <taxon>Paenibacillus</taxon>
    </lineage>
</organism>
<evidence type="ECO:0000313" key="3">
    <source>
        <dbReference type="Proteomes" id="UP000029518"/>
    </source>
</evidence>
<evidence type="ECO:0000313" key="2">
    <source>
        <dbReference type="EMBL" id="AIQ55809.1"/>
    </source>
</evidence>
<gene>
    <name evidence="2" type="ORF">PBOR_01625</name>
</gene>
<accession>A0A089MGV3</accession>
<proteinExistence type="predicted"/>
<dbReference type="OrthoDB" id="2623831at2"/>
<keyword evidence="1" id="KW-0472">Membrane</keyword>
<keyword evidence="1" id="KW-0812">Transmembrane</keyword>
<dbReference type="RefSeq" id="WP_042210133.1">
    <property type="nucleotide sequence ID" value="NZ_CP009285.1"/>
</dbReference>
<feature type="transmembrane region" description="Helical" evidence="1">
    <location>
        <begin position="7"/>
        <end position="26"/>
    </location>
</feature>
<reference evidence="2" key="1">
    <citation type="submission" date="2014-08" db="EMBL/GenBank/DDBJ databases">
        <title>Comparative genomics of the Paenibacillus odorifer group.</title>
        <authorList>
            <person name="den Bakker H.C."/>
            <person name="Tsai Y.-C.Y.-C."/>
            <person name="Martin N."/>
            <person name="Korlach J."/>
            <person name="Wiedmann M."/>
        </authorList>
    </citation>
    <scope>NUCLEOTIDE SEQUENCE [LARGE SCALE GENOMIC DNA]</scope>
    <source>
        <strain evidence="2">DSM 13188</strain>
    </source>
</reference>
<dbReference type="KEGG" id="pbd:PBOR_01625"/>
<sequence length="202" mass="22265">MKSKLQIMAIFGSCIIASSILGFVIGPDLFGHSSTNINGNEYAATGSDTDSLAEALYGVQVIVKGTVNKVLPVEMRDAGIVGKGSFQYEVTPATISVTQVVYGEVPESKEITYLQHGVEDKKTSSVEFVHEGDQVLLMLTKTPDGKYWSYNFDDGIWKLNNGKMQSKTHDVQLKKLVNTNYETFSSSVRKEAKQQMKPKDIE</sequence>
<keyword evidence="1" id="KW-1133">Transmembrane helix</keyword>